<keyword evidence="6" id="KW-0998">Cell outer membrane</keyword>
<keyword evidence="9" id="KW-0614">Plasmid</keyword>
<dbReference type="InterPro" id="IPR004983">
    <property type="entry name" value="Mlp"/>
</dbReference>
<keyword evidence="5" id="KW-0564">Palmitate</keyword>
<dbReference type="GO" id="GO:0009279">
    <property type="term" value="C:cell outer membrane"/>
    <property type="evidence" value="ECO:0007669"/>
    <property type="project" value="UniProtKB-SubCell"/>
</dbReference>
<evidence type="ECO:0000256" key="7">
    <source>
        <dbReference type="ARBA" id="ARBA00023288"/>
    </source>
</evidence>
<dbReference type="EMBL" id="CP004299">
    <property type="protein sequence ID" value="AHH07074.1"/>
    <property type="molecule type" value="Genomic_DNA"/>
</dbReference>
<evidence type="ECO:0000256" key="1">
    <source>
        <dbReference type="ARBA" id="ARBA00004459"/>
    </source>
</evidence>
<sequence length="143" mass="16197">MRRFYMKITNFTLILLLLMSSCDQEKNTNKGIKSRNKRDLEQQVEAQKIPEETLREKLSDSQTKGLDFLKEALGSESDFNNFLNADESKIKDVLDHIQSELAKCTGENAEQQKKTFKEVVKGALGGELDNFKSSVDSTCGNNQ</sequence>
<dbReference type="Pfam" id="PF03304">
    <property type="entry name" value="Mlp"/>
    <property type="match status" value="1"/>
</dbReference>
<evidence type="ECO:0000256" key="5">
    <source>
        <dbReference type="ARBA" id="ARBA00023139"/>
    </source>
</evidence>
<keyword evidence="4" id="KW-0472">Membrane</keyword>
<evidence type="ECO:0000256" key="2">
    <source>
        <dbReference type="ARBA" id="ARBA00008380"/>
    </source>
</evidence>
<keyword evidence="3" id="KW-0732">Signal</keyword>
<dbReference type="AlphaFoldDB" id="W5SIU9"/>
<comment type="subcellular location">
    <subcellularLocation>
        <location evidence="1">Cell outer membrane</location>
        <topology evidence="1">Lipid-anchor</topology>
    </subcellularLocation>
</comment>
<keyword evidence="7 9" id="KW-0449">Lipoprotein</keyword>
<evidence type="ECO:0000256" key="8">
    <source>
        <dbReference type="ARBA" id="ARBA00046007"/>
    </source>
</evidence>
<evidence type="ECO:0000256" key="4">
    <source>
        <dbReference type="ARBA" id="ARBA00023136"/>
    </source>
</evidence>
<evidence type="ECO:0000256" key="6">
    <source>
        <dbReference type="ARBA" id="ARBA00023237"/>
    </source>
</evidence>
<dbReference type="PROSITE" id="PS51257">
    <property type="entry name" value="PROKAR_LIPOPROTEIN"/>
    <property type="match status" value="1"/>
</dbReference>
<protein>
    <submittedName>
        <fullName evidence="9">Mlp lipoprotein family protein</fullName>
    </submittedName>
</protein>
<reference evidence="9" key="1">
    <citation type="submission" date="2013-02" db="EMBL/GenBank/DDBJ databases">
        <title>Comparative genomics of Borrelia species.</title>
        <authorList>
            <person name="Schwan T.G."/>
            <person name="Raffel S.J."/>
            <person name="Porcella S.F."/>
        </authorList>
    </citation>
    <scope>NUCLEOTIDE SEQUENCE</scope>
    <source>
        <strain evidence="9">DOU</strain>
        <plasmid evidence="9">unnamed</plasmid>
    </source>
</reference>
<name>W5SIU9_9SPIR</name>
<dbReference type="HOGENOM" id="CLU_134260_0_0_12"/>
<evidence type="ECO:0000256" key="3">
    <source>
        <dbReference type="ARBA" id="ARBA00022729"/>
    </source>
</evidence>
<gene>
    <name evidence="9" type="ORF">BCD_1008</name>
</gene>
<organism evidence="9">
    <name type="scientific">Borrelia crocidurae DOU</name>
    <dbReference type="NCBI Taxonomy" id="1293575"/>
    <lineage>
        <taxon>Bacteria</taxon>
        <taxon>Pseudomonadati</taxon>
        <taxon>Spirochaetota</taxon>
        <taxon>Spirochaetia</taxon>
        <taxon>Spirochaetales</taxon>
        <taxon>Borreliaceae</taxon>
        <taxon>Borrelia</taxon>
    </lineage>
</organism>
<geneLocation type="plasmid" evidence="9">
    <name>unnamed</name>
</geneLocation>
<comment type="similarity">
    <text evidence="2">Belongs to the Multicopy lipoprotein (Mlp) family.</text>
</comment>
<evidence type="ECO:0000313" key="9">
    <source>
        <dbReference type="EMBL" id="AHH07074.1"/>
    </source>
</evidence>
<comment type="function">
    <text evidence="8">An outer membrane protein that may participate in pathogenesis. Some human Lyme disease patients have antibodies against this protein. The Mlp proteins probably undergo intragenic recombination, generating new alleles.</text>
</comment>
<accession>W5SIU9</accession>
<proteinExistence type="inferred from homology"/>